<evidence type="ECO:0000256" key="1">
    <source>
        <dbReference type="ARBA" id="ARBA00022676"/>
    </source>
</evidence>
<dbReference type="PANTHER" id="PTHR30160:SF7">
    <property type="entry name" value="ADP-HEPTOSE--LPS HEPTOSYLTRANSFERASE 2"/>
    <property type="match status" value="1"/>
</dbReference>
<dbReference type="Pfam" id="PF01075">
    <property type="entry name" value="Glyco_transf_9"/>
    <property type="match status" value="1"/>
</dbReference>
<dbReference type="EMBL" id="SRYX01000021">
    <property type="protein sequence ID" value="TGY37882.1"/>
    <property type="molecule type" value="Genomic_DNA"/>
</dbReference>
<evidence type="ECO:0000313" key="4">
    <source>
        <dbReference type="Proteomes" id="UP000309566"/>
    </source>
</evidence>
<evidence type="ECO:0000256" key="2">
    <source>
        <dbReference type="ARBA" id="ARBA00022679"/>
    </source>
</evidence>
<dbReference type="Gene3D" id="3.40.50.2000">
    <property type="entry name" value="Glycogen Phosphorylase B"/>
    <property type="match status" value="2"/>
</dbReference>
<dbReference type="GO" id="GO:0008713">
    <property type="term" value="F:ADP-heptose-lipopolysaccharide heptosyltransferase activity"/>
    <property type="evidence" value="ECO:0007669"/>
    <property type="project" value="TreeGrafter"/>
</dbReference>
<evidence type="ECO:0000313" key="3">
    <source>
        <dbReference type="EMBL" id="TGY37882.1"/>
    </source>
</evidence>
<dbReference type="AlphaFoldDB" id="A0A4S2D9G7"/>
<comment type="caution">
    <text evidence="3">The sequence shown here is derived from an EMBL/GenBank/DDBJ whole genome shotgun (WGS) entry which is preliminary data.</text>
</comment>
<dbReference type="GO" id="GO:0005829">
    <property type="term" value="C:cytosol"/>
    <property type="evidence" value="ECO:0007669"/>
    <property type="project" value="TreeGrafter"/>
</dbReference>
<dbReference type="PANTHER" id="PTHR30160">
    <property type="entry name" value="TETRAACYLDISACCHARIDE 4'-KINASE-RELATED"/>
    <property type="match status" value="1"/>
</dbReference>
<sequence>MEEIKKVLIIRFRQIGDSVLTTALCSTIKRNFPTAEIHYILNKGIAPLYENHPDIDKVITFDKKENKSPLCYIKKVWKIVHQNDYDVIIDIRSTFKTLFFSLFSLNSPFRIGRDRGYVKYFFNYRIKSYSENPTVDVVHHDLQFVSPLEKIKPIKYISDFKIYLTEKEKKEFRNYMEKEGIDFNLPILLIGVTTKLAHKKWNTEYMVNILKTILDKHENIQMIFNYAPGYEEEDTRNVYKKLGCSERIKINIQASSLRQLAALCANCSFYFGNEGGTRHIAQAVGIGSFAIFSPSASKLMWLPSNSIFAEGISVDDVLSQEQQTGMTYEQRFNAITPEEVYKRLKPIITELTSNHEIKTQDRN</sequence>
<accession>A0A4S2D9G7</accession>
<keyword evidence="1" id="KW-0328">Glycosyltransferase</keyword>
<reference evidence="3 4" key="1">
    <citation type="submission" date="2019-04" db="EMBL/GenBank/DDBJ databases">
        <title>Microbes associate with the intestines of laboratory mice.</title>
        <authorList>
            <person name="Navarre W."/>
            <person name="Wong E."/>
            <person name="Huang K."/>
            <person name="Tropini C."/>
            <person name="Ng K."/>
            <person name="Yu B."/>
        </authorList>
    </citation>
    <scope>NUCLEOTIDE SEQUENCE [LARGE SCALE GENOMIC DNA]</scope>
    <source>
        <strain evidence="3 4">NM63_1-25</strain>
    </source>
</reference>
<dbReference type="RefSeq" id="WP_135999434.1">
    <property type="nucleotide sequence ID" value="NZ_SRYX01000021.1"/>
</dbReference>
<name>A0A4S2D9G7_9BACE</name>
<proteinExistence type="predicted"/>
<dbReference type="SUPFAM" id="SSF53756">
    <property type="entry name" value="UDP-Glycosyltransferase/glycogen phosphorylase"/>
    <property type="match status" value="1"/>
</dbReference>
<organism evidence="3 4">
    <name type="scientific">Bacteroides caecimuris</name>
    <dbReference type="NCBI Taxonomy" id="1796613"/>
    <lineage>
        <taxon>Bacteria</taxon>
        <taxon>Pseudomonadati</taxon>
        <taxon>Bacteroidota</taxon>
        <taxon>Bacteroidia</taxon>
        <taxon>Bacteroidales</taxon>
        <taxon>Bacteroidaceae</taxon>
        <taxon>Bacteroides</taxon>
    </lineage>
</organism>
<protein>
    <submittedName>
        <fullName evidence="3">Lipopolysaccharide heptosyltransferase family protein</fullName>
    </submittedName>
</protein>
<gene>
    <name evidence="3" type="ORF">E5353_07425</name>
</gene>
<dbReference type="InterPro" id="IPR051199">
    <property type="entry name" value="LPS_LOS_Heptosyltrfase"/>
</dbReference>
<dbReference type="Proteomes" id="UP000309566">
    <property type="component" value="Unassembled WGS sequence"/>
</dbReference>
<keyword evidence="2 3" id="KW-0808">Transferase</keyword>
<dbReference type="CDD" id="cd03789">
    <property type="entry name" value="GT9_LPS_heptosyltransferase"/>
    <property type="match status" value="1"/>
</dbReference>
<dbReference type="GO" id="GO:0009244">
    <property type="term" value="P:lipopolysaccharide core region biosynthetic process"/>
    <property type="evidence" value="ECO:0007669"/>
    <property type="project" value="TreeGrafter"/>
</dbReference>
<dbReference type="InterPro" id="IPR002201">
    <property type="entry name" value="Glyco_trans_9"/>
</dbReference>